<feature type="compositionally biased region" description="Basic and acidic residues" evidence="1">
    <location>
        <begin position="23"/>
        <end position="38"/>
    </location>
</feature>
<protein>
    <submittedName>
        <fullName evidence="2">Uncharacterized protein</fullName>
    </submittedName>
</protein>
<dbReference type="STRING" id="1321606.SAMD00020551_1256"/>
<organism evidence="2 3">
    <name type="scientific">Mesobacillus selenatarsenatis (strain DSM 18680 / JCM 14380 / FERM P-15431 / SF-1)</name>
    <dbReference type="NCBI Taxonomy" id="1321606"/>
    <lineage>
        <taxon>Bacteria</taxon>
        <taxon>Bacillati</taxon>
        <taxon>Bacillota</taxon>
        <taxon>Bacilli</taxon>
        <taxon>Bacillales</taxon>
        <taxon>Bacillaceae</taxon>
        <taxon>Mesobacillus</taxon>
    </lineage>
</organism>
<evidence type="ECO:0000256" key="1">
    <source>
        <dbReference type="SAM" id="MobiDB-lite"/>
    </source>
</evidence>
<proteinExistence type="predicted"/>
<sequence>MGKENKKNIPVDNTQNMDNPEQYETKTESLHDKFKSELTVDPIPMEDLNQEKHEEKDGHHSKDSSSSEKKYNVDIDNEL</sequence>
<reference evidence="2 3" key="1">
    <citation type="submission" date="2013-06" db="EMBL/GenBank/DDBJ databases">
        <title>Whole genome shotgun sequence of Bacillus selenatarsenatis SF-1.</title>
        <authorList>
            <person name="Kuroda M."/>
            <person name="Sei K."/>
            <person name="Yamashita M."/>
            <person name="Ike M."/>
        </authorList>
    </citation>
    <scope>NUCLEOTIDE SEQUENCE [LARGE SCALE GENOMIC DNA]</scope>
    <source>
        <strain evidence="2 3">SF-1</strain>
    </source>
</reference>
<comment type="caution">
    <text evidence="2">The sequence shown here is derived from an EMBL/GenBank/DDBJ whole genome shotgun (WGS) entry which is preliminary data.</text>
</comment>
<evidence type="ECO:0000313" key="3">
    <source>
        <dbReference type="Proteomes" id="UP000031014"/>
    </source>
</evidence>
<dbReference type="AlphaFoldDB" id="A0A0A8WZL4"/>
<name>A0A0A8WZL4_MESS1</name>
<dbReference type="Proteomes" id="UP000031014">
    <property type="component" value="Unassembled WGS sequence"/>
</dbReference>
<feature type="region of interest" description="Disordered" evidence="1">
    <location>
        <begin position="1"/>
        <end position="79"/>
    </location>
</feature>
<gene>
    <name evidence="2" type="ORF">SAMD00020551_1256</name>
</gene>
<evidence type="ECO:0000313" key="2">
    <source>
        <dbReference type="EMBL" id="GAM13118.1"/>
    </source>
</evidence>
<dbReference type="EMBL" id="BASE01000026">
    <property type="protein sequence ID" value="GAM13118.1"/>
    <property type="molecule type" value="Genomic_DNA"/>
</dbReference>
<keyword evidence="3" id="KW-1185">Reference proteome</keyword>
<feature type="compositionally biased region" description="Basic and acidic residues" evidence="1">
    <location>
        <begin position="49"/>
        <end position="73"/>
    </location>
</feature>
<accession>A0A0A8WZL4</accession>